<reference evidence="3 4" key="1">
    <citation type="submission" date="2024-08" db="EMBL/GenBank/DDBJ databases">
        <authorList>
            <person name="Lu H."/>
        </authorList>
    </citation>
    <scope>NUCLEOTIDE SEQUENCE [LARGE SCALE GENOMIC DNA]</scope>
    <source>
        <strain evidence="3 4">LKC17W</strain>
    </source>
</reference>
<keyword evidence="4" id="KW-1185">Reference proteome</keyword>
<name>A0ABW7FIH2_9BURK</name>
<accession>A0ABW7FIH2</accession>
<organism evidence="3 4">
    <name type="scientific">Pelomonas margarita</name>
    <dbReference type="NCBI Taxonomy" id="3299031"/>
    <lineage>
        <taxon>Bacteria</taxon>
        <taxon>Pseudomonadati</taxon>
        <taxon>Pseudomonadota</taxon>
        <taxon>Betaproteobacteria</taxon>
        <taxon>Burkholderiales</taxon>
        <taxon>Sphaerotilaceae</taxon>
        <taxon>Roseateles</taxon>
    </lineage>
</organism>
<feature type="region of interest" description="Disordered" evidence="2">
    <location>
        <begin position="304"/>
        <end position="369"/>
    </location>
</feature>
<feature type="compositionally biased region" description="Basic and acidic residues" evidence="2">
    <location>
        <begin position="321"/>
        <end position="330"/>
    </location>
</feature>
<gene>
    <name evidence="3" type="ORF">ACG0Z3_10515</name>
</gene>
<feature type="compositionally biased region" description="Basic and acidic residues" evidence="2">
    <location>
        <begin position="343"/>
        <end position="357"/>
    </location>
</feature>
<sequence>MSTTLIDDSTGFDEPVELTPTTSKAALAITDDIGRIGTAVSEFDRVAAGLADIEARYPKDVVYDLTTTKGMKDAIAHRAAWRDPRITVEKVRKMAKAPLLALGKNIDARAAWLTERLLEGETPIDQQIKAEEARREAEREAKAAAEFGRVLAIQEALAAIGIDVAAACNKTSDDIAALLERMQTTEPEPATFQEMLEQAKAAWAAGIAKLETAHKAKLWEEAEQRRVAAEQEAARVAAEQAAAELERLRVENERIAAEQRAERERMADACGPRLEGRHAGALGYECAAIERGGEARRLAYTDHKRRGRQHALLQRQQPGREPQDRLEAARSGEAGGLANAEGGGRREERADAGRRAGGDPAQGLTAGPVDGCGPVNGYWASADWVLCRDPDGPTWRPVEPGTFPLAHGAPARVGRLRAYGNAINAEAARIFIEATM</sequence>
<dbReference type="RefSeq" id="WP_394397435.1">
    <property type="nucleotide sequence ID" value="NZ_JBIGHW010000004.1"/>
</dbReference>
<dbReference type="EMBL" id="JBIGHW010000004">
    <property type="protein sequence ID" value="MFG6441110.1"/>
    <property type="molecule type" value="Genomic_DNA"/>
</dbReference>
<evidence type="ECO:0000313" key="3">
    <source>
        <dbReference type="EMBL" id="MFG6441110.1"/>
    </source>
</evidence>
<comment type="caution">
    <text evidence="3">The sequence shown here is derived from an EMBL/GenBank/DDBJ whole genome shotgun (WGS) entry which is preliminary data.</text>
</comment>
<evidence type="ECO:0000256" key="2">
    <source>
        <dbReference type="SAM" id="MobiDB-lite"/>
    </source>
</evidence>
<evidence type="ECO:0000313" key="4">
    <source>
        <dbReference type="Proteomes" id="UP001606301"/>
    </source>
</evidence>
<keyword evidence="1" id="KW-0175">Coiled coil</keyword>
<dbReference type="Proteomes" id="UP001606301">
    <property type="component" value="Unassembled WGS sequence"/>
</dbReference>
<proteinExistence type="predicted"/>
<protein>
    <submittedName>
        <fullName evidence="3">Uncharacterized protein</fullName>
    </submittedName>
</protein>
<evidence type="ECO:0000256" key="1">
    <source>
        <dbReference type="SAM" id="Coils"/>
    </source>
</evidence>
<feature type="coiled-coil region" evidence="1">
    <location>
        <begin position="219"/>
        <end position="265"/>
    </location>
</feature>